<feature type="transmembrane region" description="Helical" evidence="5">
    <location>
        <begin position="328"/>
        <end position="352"/>
    </location>
</feature>
<dbReference type="AlphaFoldDB" id="A0AAX0QBL7"/>
<dbReference type="InterPro" id="IPR005829">
    <property type="entry name" value="Sugar_transporter_CS"/>
</dbReference>
<feature type="transmembrane region" description="Helical" evidence="5">
    <location>
        <begin position="238"/>
        <end position="261"/>
    </location>
</feature>
<gene>
    <name evidence="7" type="ORF">ASJ83_07365</name>
</gene>
<feature type="transmembrane region" description="Helical" evidence="5">
    <location>
        <begin position="98"/>
        <end position="115"/>
    </location>
</feature>
<feature type="transmembrane region" description="Helical" evidence="5">
    <location>
        <begin position="41"/>
        <end position="61"/>
    </location>
</feature>
<evidence type="ECO:0000256" key="4">
    <source>
        <dbReference type="ARBA" id="ARBA00023136"/>
    </source>
</evidence>
<feature type="transmembrane region" description="Helical" evidence="5">
    <location>
        <begin position="364"/>
        <end position="382"/>
    </location>
</feature>
<dbReference type="PANTHER" id="PTHR43129">
    <property type="entry name" value="FOSMIDOMYCIN RESISTANCE PROTEIN"/>
    <property type="match status" value="1"/>
</dbReference>
<evidence type="ECO:0000256" key="1">
    <source>
        <dbReference type="ARBA" id="ARBA00004141"/>
    </source>
</evidence>
<dbReference type="Proteomes" id="UP000243820">
    <property type="component" value="Unassembled WGS sequence"/>
</dbReference>
<feature type="domain" description="Major facilitator superfamily (MFS) profile" evidence="6">
    <location>
        <begin position="7"/>
        <end position="383"/>
    </location>
</feature>
<comment type="subcellular location">
    <subcellularLocation>
        <location evidence="1">Membrane</location>
        <topology evidence="1">Multi-pass membrane protein</topology>
    </subcellularLocation>
</comment>
<accession>A0AAX0QBL7</accession>
<feature type="transmembrane region" description="Helical" evidence="5">
    <location>
        <begin position="208"/>
        <end position="232"/>
    </location>
</feature>
<dbReference type="EMBL" id="LMVO01000001">
    <property type="protein sequence ID" value="PAV10263.1"/>
    <property type="molecule type" value="Genomic_DNA"/>
</dbReference>
<evidence type="ECO:0000256" key="3">
    <source>
        <dbReference type="ARBA" id="ARBA00022989"/>
    </source>
</evidence>
<dbReference type="RefSeq" id="WP_095641675.1">
    <property type="nucleotide sequence ID" value="NZ_LMVO01000001.1"/>
</dbReference>
<keyword evidence="4 5" id="KW-0472">Membrane</keyword>
<comment type="caution">
    <text evidence="7">The sequence shown here is derived from an EMBL/GenBank/DDBJ whole genome shotgun (WGS) entry which is preliminary data.</text>
</comment>
<evidence type="ECO:0000259" key="6">
    <source>
        <dbReference type="PROSITE" id="PS50850"/>
    </source>
</evidence>
<feature type="transmembrane region" description="Helical" evidence="5">
    <location>
        <begin position="12"/>
        <end position="35"/>
    </location>
</feature>
<reference evidence="7 8" key="1">
    <citation type="journal article" date="2017" name="BMC Genomics">
        <title>Genomic analysis of methanogenic archaea reveals a shift towards energy conservation.</title>
        <authorList>
            <person name="Gilmore S.P."/>
            <person name="Henske J.K."/>
            <person name="Sexton J.A."/>
            <person name="Solomon K.V."/>
            <person name="Seppala S."/>
            <person name="Yoo J.I."/>
            <person name="Huyett L.M."/>
            <person name="Pressman A."/>
            <person name="Cogan J.Z."/>
            <person name="Kivenson V."/>
            <person name="Peng X."/>
            <person name="Tan Y."/>
            <person name="Valentine D.L."/>
            <person name="O'Malley M.A."/>
        </authorList>
    </citation>
    <scope>NUCLEOTIDE SEQUENCE [LARGE SCALE GENOMIC DNA]</scope>
    <source>
        <strain evidence="7 8">XII</strain>
    </source>
</reference>
<dbReference type="InterPro" id="IPR011701">
    <property type="entry name" value="MFS"/>
</dbReference>
<evidence type="ECO:0000313" key="7">
    <source>
        <dbReference type="EMBL" id="PAV10263.1"/>
    </source>
</evidence>
<keyword evidence="8" id="KW-1185">Reference proteome</keyword>
<dbReference type="PROSITE" id="PS00216">
    <property type="entry name" value="SUGAR_TRANSPORT_1"/>
    <property type="match status" value="1"/>
</dbReference>
<feature type="transmembrane region" description="Helical" evidence="5">
    <location>
        <begin position="73"/>
        <end position="92"/>
    </location>
</feature>
<sequence length="393" mass="41697">MNDTTKRIAGLAAGHGAVDFYIPVIPAILPALIPLFTEQGITSYAMAGCLFTLLTLTMVVFQPLTGWMIDKGRWVPGLSWCILMTGFAVALFGITQNYWVLLIMAVITGAGNSMFHPNAYQQIHQFTTSANRGTFLSLFSVGGSFGYGAAPLITGALFAWGGFPALIWLVIPAVGVAVLLRKHQQKPAVLPQRSADNGGVKPKWRHAALVLGISSLRTWVYYGFLAFAAVYLTKYAGVDYLLATGVVSCMIFAGMFGTLIAGPLSDKIGRKEVMFAAYIGATIAYFGIFFLSGIGSVISLVIAGFFMMATASVEIATVQELMPGSVGLASGIMIGIPQGLAAVSIMVIGIMADTVGMPTALFTQVWLIAAAVILCAALPYPLKLLSPSRRKAE</sequence>
<dbReference type="Pfam" id="PF07690">
    <property type="entry name" value="MFS_1"/>
    <property type="match status" value="1"/>
</dbReference>
<dbReference type="InterPro" id="IPR036259">
    <property type="entry name" value="MFS_trans_sf"/>
</dbReference>
<dbReference type="GO" id="GO:0022857">
    <property type="term" value="F:transmembrane transporter activity"/>
    <property type="evidence" value="ECO:0007669"/>
    <property type="project" value="InterPro"/>
</dbReference>
<organism evidence="7 8">
    <name type="scientific">Methanocorpusculum parvum</name>
    <dbReference type="NCBI Taxonomy" id="2193"/>
    <lineage>
        <taxon>Archaea</taxon>
        <taxon>Methanobacteriati</taxon>
        <taxon>Methanobacteriota</taxon>
        <taxon>Stenosarchaea group</taxon>
        <taxon>Methanomicrobia</taxon>
        <taxon>Methanomicrobiales</taxon>
        <taxon>Methanocorpusculaceae</taxon>
        <taxon>Methanocorpusculum</taxon>
    </lineage>
</organism>
<dbReference type="GO" id="GO:0005886">
    <property type="term" value="C:plasma membrane"/>
    <property type="evidence" value="ECO:0007669"/>
    <property type="project" value="TreeGrafter"/>
</dbReference>
<dbReference type="CDD" id="cd17478">
    <property type="entry name" value="MFS_FsR"/>
    <property type="match status" value="1"/>
</dbReference>
<keyword evidence="2 5" id="KW-0812">Transmembrane</keyword>
<dbReference type="SUPFAM" id="SSF103473">
    <property type="entry name" value="MFS general substrate transporter"/>
    <property type="match status" value="1"/>
</dbReference>
<keyword evidence="3 5" id="KW-1133">Transmembrane helix</keyword>
<dbReference type="InterPro" id="IPR020846">
    <property type="entry name" value="MFS_dom"/>
</dbReference>
<evidence type="ECO:0000256" key="5">
    <source>
        <dbReference type="SAM" id="Phobius"/>
    </source>
</evidence>
<feature type="transmembrane region" description="Helical" evidence="5">
    <location>
        <begin position="135"/>
        <end position="153"/>
    </location>
</feature>
<dbReference type="PROSITE" id="PS50850">
    <property type="entry name" value="MFS"/>
    <property type="match status" value="1"/>
</dbReference>
<evidence type="ECO:0000313" key="8">
    <source>
        <dbReference type="Proteomes" id="UP000243820"/>
    </source>
</evidence>
<dbReference type="PANTHER" id="PTHR43129:SF1">
    <property type="entry name" value="FOSMIDOMYCIN RESISTANCE PROTEIN"/>
    <property type="match status" value="1"/>
</dbReference>
<evidence type="ECO:0000256" key="2">
    <source>
        <dbReference type="ARBA" id="ARBA00022692"/>
    </source>
</evidence>
<feature type="transmembrane region" description="Helical" evidence="5">
    <location>
        <begin position="159"/>
        <end position="180"/>
    </location>
</feature>
<protein>
    <recommendedName>
        <fullName evidence="6">Major facilitator superfamily (MFS) profile domain-containing protein</fullName>
    </recommendedName>
</protein>
<name>A0AAX0QBL7_9EURY</name>
<proteinExistence type="predicted"/>
<dbReference type="Gene3D" id="1.20.1250.20">
    <property type="entry name" value="MFS general substrate transporter like domains"/>
    <property type="match status" value="2"/>
</dbReference>